<feature type="compositionally biased region" description="Low complexity" evidence="1">
    <location>
        <begin position="53"/>
        <end position="67"/>
    </location>
</feature>
<feature type="region of interest" description="Disordered" evidence="1">
    <location>
        <begin position="53"/>
        <end position="73"/>
    </location>
</feature>
<evidence type="ECO:0000256" key="1">
    <source>
        <dbReference type="SAM" id="MobiDB-lite"/>
    </source>
</evidence>
<evidence type="ECO:0000313" key="2">
    <source>
        <dbReference type="EMBL" id="MPC60514.1"/>
    </source>
</evidence>
<proteinExistence type="predicted"/>
<evidence type="ECO:0000313" key="3">
    <source>
        <dbReference type="Proteomes" id="UP000324222"/>
    </source>
</evidence>
<protein>
    <submittedName>
        <fullName evidence="2">Uncharacterized protein</fullName>
    </submittedName>
</protein>
<dbReference type="Proteomes" id="UP000324222">
    <property type="component" value="Unassembled WGS sequence"/>
</dbReference>
<dbReference type="AlphaFoldDB" id="A0A5B7GVD0"/>
<sequence length="73" mass="8081">MKLSIGRREERVGLIIITHYYSHHQRLALERTGKHHGKNRKASLILVISLTTTASTASQSARQSGTSDGIPFP</sequence>
<accession>A0A5B7GVD0</accession>
<dbReference type="EMBL" id="VSRR010017605">
    <property type="protein sequence ID" value="MPC60514.1"/>
    <property type="molecule type" value="Genomic_DNA"/>
</dbReference>
<comment type="caution">
    <text evidence="2">The sequence shown here is derived from an EMBL/GenBank/DDBJ whole genome shotgun (WGS) entry which is preliminary data.</text>
</comment>
<name>A0A5B7GVD0_PORTR</name>
<keyword evidence="3" id="KW-1185">Reference proteome</keyword>
<gene>
    <name evidence="2" type="ORF">E2C01_054561</name>
</gene>
<organism evidence="2 3">
    <name type="scientific">Portunus trituberculatus</name>
    <name type="common">Swimming crab</name>
    <name type="synonym">Neptunus trituberculatus</name>
    <dbReference type="NCBI Taxonomy" id="210409"/>
    <lineage>
        <taxon>Eukaryota</taxon>
        <taxon>Metazoa</taxon>
        <taxon>Ecdysozoa</taxon>
        <taxon>Arthropoda</taxon>
        <taxon>Crustacea</taxon>
        <taxon>Multicrustacea</taxon>
        <taxon>Malacostraca</taxon>
        <taxon>Eumalacostraca</taxon>
        <taxon>Eucarida</taxon>
        <taxon>Decapoda</taxon>
        <taxon>Pleocyemata</taxon>
        <taxon>Brachyura</taxon>
        <taxon>Eubrachyura</taxon>
        <taxon>Portunoidea</taxon>
        <taxon>Portunidae</taxon>
        <taxon>Portuninae</taxon>
        <taxon>Portunus</taxon>
    </lineage>
</organism>
<reference evidence="2 3" key="1">
    <citation type="submission" date="2019-05" db="EMBL/GenBank/DDBJ databases">
        <title>Another draft genome of Portunus trituberculatus and its Hox gene families provides insights of decapod evolution.</title>
        <authorList>
            <person name="Jeong J.-H."/>
            <person name="Song I."/>
            <person name="Kim S."/>
            <person name="Choi T."/>
            <person name="Kim D."/>
            <person name="Ryu S."/>
            <person name="Kim W."/>
        </authorList>
    </citation>
    <scope>NUCLEOTIDE SEQUENCE [LARGE SCALE GENOMIC DNA]</scope>
    <source>
        <tissue evidence="2">Muscle</tissue>
    </source>
</reference>